<dbReference type="AlphaFoldDB" id="A0A0G4G022"/>
<protein>
    <submittedName>
        <fullName evidence="3">Uncharacterized protein</fullName>
    </submittedName>
</protein>
<dbReference type="VEuPathDB" id="CryptoDB:Vbra_16520"/>
<proteinExistence type="predicted"/>
<evidence type="ECO:0000256" key="2">
    <source>
        <dbReference type="SAM" id="SignalP"/>
    </source>
</evidence>
<organism evidence="3 4">
    <name type="scientific">Vitrella brassicaformis (strain CCMP3155)</name>
    <dbReference type="NCBI Taxonomy" id="1169540"/>
    <lineage>
        <taxon>Eukaryota</taxon>
        <taxon>Sar</taxon>
        <taxon>Alveolata</taxon>
        <taxon>Colpodellida</taxon>
        <taxon>Vitrellaceae</taxon>
        <taxon>Vitrella</taxon>
    </lineage>
</organism>
<dbReference type="Proteomes" id="UP000041254">
    <property type="component" value="Unassembled WGS sequence"/>
</dbReference>
<name>A0A0G4G022_VITBC</name>
<evidence type="ECO:0000256" key="1">
    <source>
        <dbReference type="SAM" id="MobiDB-lite"/>
    </source>
</evidence>
<dbReference type="EMBL" id="CDMY01000531">
    <property type="protein sequence ID" value="CEM20857.1"/>
    <property type="molecule type" value="Genomic_DNA"/>
</dbReference>
<evidence type="ECO:0000313" key="3">
    <source>
        <dbReference type="EMBL" id="CEM20857.1"/>
    </source>
</evidence>
<dbReference type="InParanoid" id="A0A0G4G022"/>
<sequence>MLSLKNMLVVVFLATVCGADFLAGTPVNAHWQHPHRALEQSDAPKLETLWHRLDKYFAAKRDNIVKQLKKNKAFHYPCLEVEKWLRKEVDNTTMPIFSRGQRPTLPIIGFDSLASTQSALRSFTPEEVATARPAVAFGARRIFNYAFKTCRGEMKRKLTNEYLSGAVEDDAALFELVTGGVLGSYKFTHKDPCVETAVAVLNIENFPHYKYKKLSAARGTFPLLTGVVYDLKDETIKKVRCRESGYNLVPLAYIPWGAAKDASEEELLQTRFEVAYALVVPPGKECIVKDPSEAYPVPNYFKICRQAQFDVDELFAEMYDVTTVLADGVTTAGDWQKLMEKKDRRTLEIDDPKCEEQQPSSQDPKSVVLGKKKASEAAKDE</sequence>
<gene>
    <name evidence="3" type="ORF">Vbra_16520</name>
</gene>
<feature type="region of interest" description="Disordered" evidence="1">
    <location>
        <begin position="349"/>
        <end position="381"/>
    </location>
</feature>
<evidence type="ECO:0000313" key="4">
    <source>
        <dbReference type="Proteomes" id="UP000041254"/>
    </source>
</evidence>
<keyword evidence="2" id="KW-0732">Signal</keyword>
<feature type="signal peptide" evidence="2">
    <location>
        <begin position="1"/>
        <end position="19"/>
    </location>
</feature>
<reference evidence="3 4" key="1">
    <citation type="submission" date="2014-11" db="EMBL/GenBank/DDBJ databases">
        <authorList>
            <person name="Zhu J."/>
            <person name="Qi W."/>
            <person name="Song R."/>
        </authorList>
    </citation>
    <scope>NUCLEOTIDE SEQUENCE [LARGE SCALE GENOMIC DNA]</scope>
</reference>
<accession>A0A0G4G022</accession>
<keyword evidence="4" id="KW-1185">Reference proteome</keyword>
<feature type="chain" id="PRO_5005189333" evidence="2">
    <location>
        <begin position="20"/>
        <end position="381"/>
    </location>
</feature>